<accession>A0A8H5IHR2</accession>
<name>A0A8H5IHR2_9HYPO</name>
<gene>
    <name evidence="1" type="ORF">FNAPI_11408</name>
</gene>
<keyword evidence="2" id="KW-1185">Reference proteome</keyword>
<evidence type="ECO:0000313" key="1">
    <source>
        <dbReference type="EMBL" id="KAF5537450.1"/>
    </source>
</evidence>
<organism evidence="1 2">
    <name type="scientific">Fusarium napiforme</name>
    <dbReference type="NCBI Taxonomy" id="42672"/>
    <lineage>
        <taxon>Eukaryota</taxon>
        <taxon>Fungi</taxon>
        <taxon>Dikarya</taxon>
        <taxon>Ascomycota</taxon>
        <taxon>Pezizomycotina</taxon>
        <taxon>Sordariomycetes</taxon>
        <taxon>Hypocreomycetidae</taxon>
        <taxon>Hypocreales</taxon>
        <taxon>Nectriaceae</taxon>
        <taxon>Fusarium</taxon>
        <taxon>Fusarium fujikuroi species complex</taxon>
    </lineage>
</organism>
<reference evidence="1 2" key="1">
    <citation type="submission" date="2020-05" db="EMBL/GenBank/DDBJ databases">
        <title>Identification and distribution of gene clusters putatively required for synthesis of sphingolipid metabolism inhibitors in phylogenetically diverse species of the filamentous fungus Fusarium.</title>
        <authorList>
            <person name="Kim H.-S."/>
            <person name="Busman M."/>
            <person name="Brown D.W."/>
            <person name="Divon H."/>
            <person name="Uhlig S."/>
            <person name="Proctor R.H."/>
        </authorList>
    </citation>
    <scope>NUCLEOTIDE SEQUENCE [LARGE SCALE GENOMIC DNA]</scope>
    <source>
        <strain evidence="1 2">NRRL 25196</strain>
    </source>
</reference>
<dbReference type="AlphaFoldDB" id="A0A8H5IHR2"/>
<comment type="caution">
    <text evidence="1">The sequence shown here is derived from an EMBL/GenBank/DDBJ whole genome shotgun (WGS) entry which is preliminary data.</text>
</comment>
<dbReference type="Proteomes" id="UP000574317">
    <property type="component" value="Unassembled WGS sequence"/>
</dbReference>
<sequence length="234" mass="25976">MNQLPNRPKIGSLLAQRRPIINLSQPFRSLVYDGCEMASVDKSEILPWTEFTFFNILEAYGDILDYPATCSPSGVVPVDNFENHCTMAHACMAEFVLPSPTWKEAICLGKHVIGDRLKTEPALRCVEATHLRRILPKHAQALDFGNEDHVLVIFNEESQGNNPFHATAIVVPSCTWESGSLINANRNNQPNIGPIEQLAACAKKTNTCFSFILGDREIVALQFFKAKAGKMGVY</sequence>
<evidence type="ECO:0000313" key="2">
    <source>
        <dbReference type="Proteomes" id="UP000574317"/>
    </source>
</evidence>
<protein>
    <submittedName>
        <fullName evidence="1">Uncharacterized protein</fullName>
    </submittedName>
</protein>
<dbReference type="EMBL" id="JAAOAO010000536">
    <property type="protein sequence ID" value="KAF5537450.1"/>
    <property type="molecule type" value="Genomic_DNA"/>
</dbReference>
<proteinExistence type="predicted"/>